<evidence type="ECO:0000256" key="1">
    <source>
        <dbReference type="SAM" id="SignalP"/>
    </source>
</evidence>
<keyword evidence="4" id="KW-1185">Reference proteome</keyword>
<feature type="signal peptide" evidence="1">
    <location>
        <begin position="1"/>
        <end position="20"/>
    </location>
</feature>
<keyword evidence="1" id="KW-0732">Signal</keyword>
<evidence type="ECO:0000313" key="3">
    <source>
        <dbReference type="EMBL" id="VEG48103.1"/>
    </source>
</evidence>
<gene>
    <name evidence="3" type="ORF">NCTC10485_02396</name>
</gene>
<dbReference type="SUPFAM" id="SSF53850">
    <property type="entry name" value="Periplasmic binding protein-like II"/>
    <property type="match status" value="1"/>
</dbReference>
<accession>A0A3S4RDT2</accession>
<organism evidence="3 4">
    <name type="scientific">Mycolicibacterium chitae</name>
    <name type="common">Mycobacterium chitae</name>
    <dbReference type="NCBI Taxonomy" id="1792"/>
    <lineage>
        <taxon>Bacteria</taxon>
        <taxon>Bacillati</taxon>
        <taxon>Actinomycetota</taxon>
        <taxon>Actinomycetes</taxon>
        <taxon>Mycobacteriales</taxon>
        <taxon>Mycobacteriaceae</taxon>
        <taxon>Mycolicibacterium</taxon>
    </lineage>
</organism>
<dbReference type="Gene3D" id="3.40.190.10">
    <property type="entry name" value="Periplasmic binding protein-like II"/>
    <property type="match status" value="2"/>
</dbReference>
<feature type="chain" id="PRO_5018540789" evidence="1">
    <location>
        <begin position="21"/>
        <end position="324"/>
    </location>
</feature>
<dbReference type="OrthoDB" id="506341at2"/>
<dbReference type="PROSITE" id="PS51257">
    <property type="entry name" value="PROKAR_LIPOPROTEIN"/>
    <property type="match status" value="1"/>
</dbReference>
<protein>
    <submittedName>
        <fullName evidence="3">Nitrate/sulfonate/bicarbonate ABC transporter periplasmic component-like protein</fullName>
    </submittedName>
</protein>
<evidence type="ECO:0000313" key="4">
    <source>
        <dbReference type="Proteomes" id="UP000282551"/>
    </source>
</evidence>
<proteinExistence type="predicted"/>
<feature type="domain" description="SsuA/THI5-like" evidence="2">
    <location>
        <begin position="74"/>
        <end position="246"/>
    </location>
</feature>
<evidence type="ECO:0000259" key="2">
    <source>
        <dbReference type="Pfam" id="PF09084"/>
    </source>
</evidence>
<dbReference type="RefSeq" id="WP_126333945.1">
    <property type="nucleotide sequence ID" value="NZ_AP022604.1"/>
</dbReference>
<reference evidence="3 4" key="1">
    <citation type="submission" date="2018-12" db="EMBL/GenBank/DDBJ databases">
        <authorList>
            <consortium name="Pathogen Informatics"/>
        </authorList>
    </citation>
    <scope>NUCLEOTIDE SEQUENCE [LARGE SCALE GENOMIC DNA]</scope>
    <source>
        <strain evidence="3 4">NCTC10485</strain>
    </source>
</reference>
<sequence>MFRHLVRTALTLAVLGSAVACGGGGDGGDGGDPGGYTLRIGATSTTGTPAGSLGWGDKEGILAEELKAAGVGKIEYAFFQSGSDVASALIAGAVDVAAIGDNPALRARSRDPKVVLLALDSINSDVWLVGAKGGPTDIEGLVGKAVTAPQGTVRDRSARQLIDAAGLTDQIQVRDVPTPESIAGLSSGEIAATSVSGASAFELQHKGFPLIDSLSNHGLGYAGATIGLAPFLEQHPGFAEAWATAVTAVNRDIQDNFDAYTDWVAKTDGTDVEFVREAIGPEEFNTEPFPKDGVDQLQAAYEFLVADGSLENQFDVREWAGARS</sequence>
<dbReference type="EMBL" id="LR134355">
    <property type="protein sequence ID" value="VEG48103.1"/>
    <property type="molecule type" value="Genomic_DNA"/>
</dbReference>
<dbReference type="Pfam" id="PF09084">
    <property type="entry name" value="NMT1"/>
    <property type="match status" value="1"/>
</dbReference>
<dbReference type="InterPro" id="IPR015168">
    <property type="entry name" value="SsuA/THI5"/>
</dbReference>
<name>A0A3S4RDT2_MYCCI</name>
<dbReference type="PANTHER" id="PTHR30024">
    <property type="entry name" value="ALIPHATIC SULFONATES-BINDING PROTEIN-RELATED"/>
    <property type="match status" value="1"/>
</dbReference>
<dbReference type="Proteomes" id="UP000282551">
    <property type="component" value="Chromosome"/>
</dbReference>
<dbReference type="AlphaFoldDB" id="A0A3S4RDT2"/>